<dbReference type="AlphaFoldDB" id="A0A6B0QU41"/>
<dbReference type="EMBL" id="VBQZ03000007">
    <property type="protein sequence ID" value="MXQ81408.1"/>
    <property type="molecule type" value="Genomic_DNA"/>
</dbReference>
<feature type="compositionally biased region" description="Polar residues" evidence="1">
    <location>
        <begin position="122"/>
        <end position="132"/>
    </location>
</feature>
<evidence type="ECO:0000256" key="1">
    <source>
        <dbReference type="SAM" id="MobiDB-lite"/>
    </source>
</evidence>
<feature type="compositionally biased region" description="Polar residues" evidence="1">
    <location>
        <begin position="9"/>
        <end position="20"/>
    </location>
</feature>
<keyword evidence="3" id="KW-1185">Reference proteome</keyword>
<comment type="caution">
    <text evidence="2">The sequence shown here is derived from an EMBL/GenBank/DDBJ whole genome shotgun (WGS) entry which is preliminary data.</text>
</comment>
<protein>
    <submittedName>
        <fullName evidence="2">Uncharacterized protein</fullName>
    </submittedName>
</protein>
<name>A0A6B0QU41_9CETA</name>
<dbReference type="Proteomes" id="UP000322234">
    <property type="component" value="Unassembled WGS sequence"/>
</dbReference>
<proteinExistence type="predicted"/>
<feature type="region of interest" description="Disordered" evidence="1">
    <location>
        <begin position="117"/>
        <end position="149"/>
    </location>
</feature>
<gene>
    <name evidence="2" type="ORF">E5288_WYG005862</name>
</gene>
<evidence type="ECO:0000313" key="3">
    <source>
        <dbReference type="Proteomes" id="UP000322234"/>
    </source>
</evidence>
<evidence type="ECO:0000313" key="2">
    <source>
        <dbReference type="EMBL" id="MXQ81408.1"/>
    </source>
</evidence>
<reference evidence="2" key="1">
    <citation type="submission" date="2019-10" db="EMBL/GenBank/DDBJ databases">
        <title>The sequence and de novo assembly of the wild yak genome.</title>
        <authorList>
            <person name="Liu Y."/>
        </authorList>
    </citation>
    <scope>NUCLEOTIDE SEQUENCE [LARGE SCALE GENOMIC DNA]</scope>
    <source>
        <strain evidence="2">WY2019</strain>
    </source>
</reference>
<sequence length="149" mass="15978">MCGELASRNAGSDLNRTSGKSEPVGLEGARRNPEIPPPTAFWHTPRERGDLMGHQMPKRKFLPTVREGTAGCAHEEVLTRSRASGIASDDDSSDGAVVYMFTRRSPTLDSALLLTVAPPGDQSASCGSQRTAEPTDDGRSTRMQTPPLK</sequence>
<feature type="region of interest" description="Disordered" evidence="1">
    <location>
        <begin position="1"/>
        <end position="55"/>
    </location>
</feature>
<accession>A0A6B0QU41</accession>
<organism evidence="2 3">
    <name type="scientific">Bos mutus</name>
    <name type="common">wild yak</name>
    <dbReference type="NCBI Taxonomy" id="72004"/>
    <lineage>
        <taxon>Eukaryota</taxon>
        <taxon>Metazoa</taxon>
        <taxon>Chordata</taxon>
        <taxon>Craniata</taxon>
        <taxon>Vertebrata</taxon>
        <taxon>Euteleostomi</taxon>
        <taxon>Mammalia</taxon>
        <taxon>Eutheria</taxon>
        <taxon>Laurasiatheria</taxon>
        <taxon>Artiodactyla</taxon>
        <taxon>Ruminantia</taxon>
        <taxon>Pecora</taxon>
        <taxon>Bovidae</taxon>
        <taxon>Bovinae</taxon>
        <taxon>Bos</taxon>
    </lineage>
</organism>